<dbReference type="InterPro" id="IPR027351">
    <property type="entry name" value="(+)RNA_virus_helicase_core_dom"/>
</dbReference>
<organismHost>
    <name type="scientific">Viola arvensis</name>
    <name type="common">European field pansy</name>
    <name type="synonym">Field violet</name>
    <dbReference type="NCBI Taxonomy" id="97415"/>
</organismHost>
<dbReference type="Pfam" id="PF00978">
    <property type="entry name" value="RdRP_2"/>
    <property type="match status" value="1"/>
</dbReference>
<organismHost>
    <name type="scientific">Narcissus pseudonarcissus</name>
    <name type="common">Daffodil</name>
    <dbReference type="NCBI Taxonomy" id="39639"/>
</organismHost>
<dbReference type="InterPro" id="IPR002588">
    <property type="entry name" value="Alphavirus-like_MT_dom"/>
</dbReference>
<evidence type="ECO:0000259" key="12">
    <source>
        <dbReference type="PROSITE" id="PS51743"/>
    </source>
</evidence>
<dbReference type="GeneID" id="991092"/>
<dbReference type="GO" id="GO:0003723">
    <property type="term" value="F:RNA binding"/>
    <property type="evidence" value="ECO:0007669"/>
    <property type="project" value="InterPro"/>
</dbReference>
<keyword evidence="4" id="KW-0548">Nucleotidyltransferase</keyword>
<dbReference type="PROSITE" id="PS51743">
    <property type="entry name" value="ALPHAVIRUS_MT"/>
    <property type="match status" value="1"/>
</dbReference>
<evidence type="ECO:0000259" key="10">
    <source>
        <dbReference type="PROSITE" id="PS50507"/>
    </source>
</evidence>
<accession>Q84918</accession>
<dbReference type="GO" id="GO:0005524">
    <property type="term" value="F:ATP binding"/>
    <property type="evidence" value="ECO:0007669"/>
    <property type="project" value="UniProtKB-KW"/>
</dbReference>
<dbReference type="RefSeq" id="NP_620033.1">
    <property type="nucleotide sequence ID" value="NC_003669.1"/>
</dbReference>
<sequence length="1698" mass="194887">MASRGFKLNQLIDIDEFSAEQRGQFFDMMLSKPDSQLGAVMQRNLVDKIDDMMRERKGRECVVLHELLSQKDQNRSIELYPEFNIVSKDDKNMVHGFAAAERKLQALLLLARVPKLEEVDDIGGQWSYWLTRGEKRVHSSCPILDVRDKQREMQRQSFLKSFRDNATTSDSVVTDAQYEMYNAFKNGVDKPNFVRCNNTFQDCNCRGYTKDGLRRGAEHAIALHSLYDFELDSVADAMIEKKTKFLHAAMLFAPEAIMIEEGPLPDVNGYYHRVQKNLGTRPERIMFGFHDDPSYNYIHTWSEYKKYLLGKSFVRRGHTFFFEPWQGRGDTMFFTLYRMTNVPRTGLFGEEYYRRLYIKRWAGMVIAPVFDIDEVTMKIKRKQLYVEKAFLDKCLDYVARLSDQQLTINNVKSFMSSNNWVLFINGAAIKNKQSMSPGDLQLLAQTILVKEKLSRPLMTEMRTRMAEQAAPVSGFCDLIVTTWRQKVWNGNLKRRVVRDLAKLFKLERGSETLETEDPIRYYEIWDYLTLFFSEEEEAVRSLPDINDAKNKSDKIRNEAKDAANNVIKTKYENFQSPIDELKTPLIRKSENIKGAKKDRSVCNLFVGWQRLFHPEGSFKVLTDKTEEVKSVAVTKPFVVEEAPKLISDDEAFLELDRLVDSCEGSDEDCVIDEFLAGLSVCNSFSSEASSSGTKSDGGEIAVGIIRPKSPPGFLRPLVRSEQVEKTVERADPEVSSIVAESRFPEKPLETGDFSIDARLEYIYYLKCLVRAQNNEILMMLRSYQKGIIRAGGRGYPNGLDVWDLKFKKWVIEPPILNHSKVFVPDLKSFENGILCGEIIDASWDKSALDIVANRAFEADYCFVCDQLFLCNERVILKNLLKLEVLPLDCKFKLVDGVPGCGKSTAIVESANPLFEVILSMGKEATEDLIARFSKKKFGINIKKRVRTVDAFLMHCSNGECIGETLHFDEALMAHAGMVFFCAQLAKAKLVVCQGDQKQIAYKPRVAQVNLKFLSLVGRFDEVEEKRLTYRCPIDVALSLDRFYTGKVVTKNNVLRSMTTKRISSKEQVTMEKGVQYLTFLQSEKKEIATMLALRKIEAAVNTVHEAQGKTFKKVILVRTKVTDDVLARGQEYRIVAISRHTQAMVYETVKDDEVSRLIAETSSLPKASLMRYFVTDAALWRCRSRFDSFSHHDGPCSVPDTGTTVDIQTWYDDIFPGNSVRDSSLDGYMVSTTDCNVRVDNVVLKSGNWKDKYGDEMKCLVPVLRTAMPDKRKTTQLEGLLALQKRNCAAPELQENVHESVLVDETIKRLKDVVYDVEKIRSDPINQKIHMQKWWKNQSTSVQAKIISDVRELHEIDYSSYMFMIKSDVKPKMDTTPQSEYAALQTVVYHEKLINSLFGPIFKEINERRLDAMHPHFVFNTRMTSSDLNERVKFLHPDTDYDFIEIDLSKFDKSANQFHLHLQLEIYRMFGLDEWAAYIWEVAHTQTTVRDIQNGMMAFIWYQQKSGDADTYNANSDRTLCALLSEMPLEKAVLMTYGGDDSLIAFPKGTTICDPCDKLATKWNFECKIFKFNIPMFCGKFLVKVQDRYEFVPDPVKVVTKLGKKSVIDTQHLAEIFISLNDSNRALSDANVLYALDVAIADRYKYEKSSVFALCALWKHIKSFSALCVLYREGEKELDYKKVDWKKATAAVKQFYDW</sequence>
<evidence type="ECO:0000256" key="5">
    <source>
        <dbReference type="ARBA" id="ARBA00022741"/>
    </source>
</evidence>
<name>Q84918_TRVCA</name>
<evidence type="ECO:0000256" key="7">
    <source>
        <dbReference type="ARBA" id="ARBA00022840"/>
    </source>
</evidence>
<evidence type="ECO:0000256" key="9">
    <source>
        <dbReference type="ARBA" id="ARBA00047984"/>
    </source>
</evidence>
<evidence type="ECO:0000256" key="4">
    <source>
        <dbReference type="ARBA" id="ARBA00022695"/>
    </source>
</evidence>
<evidence type="ECO:0000313" key="14">
    <source>
        <dbReference type="Proteomes" id="UP000217252"/>
    </source>
</evidence>
<dbReference type="EMBL" id="L23972">
    <property type="protein sequence ID" value="AAA47081.1"/>
    <property type="molecule type" value="Genomic_RNA"/>
</dbReference>
<reference evidence="13 14" key="1">
    <citation type="journal article" date="1985" name="Nucleic Acids Res.">
        <title>The nucleotide sequence of tobacco rattle virus RNA-2 (CAM strain).</title>
        <authorList>
            <person name="Bergh S.T."/>
            <person name="Koziel M.G."/>
            <person name="Huang S.-C."/>
            <person name="Thomas R.A."/>
            <person name="Gilley D.P."/>
            <person name="Siegel A."/>
        </authorList>
    </citation>
    <scope>NUCLEOTIDE SEQUENCE [LARGE SCALE GENOMIC DNA]</scope>
    <source>
        <strain evidence="13">CAM</strain>
    </source>
</reference>
<feature type="domain" description="RdRp catalytic" evidence="10">
    <location>
        <begin position="1441"/>
        <end position="1554"/>
    </location>
</feature>
<dbReference type="GO" id="GO:0008174">
    <property type="term" value="F:mRNA methyltransferase activity"/>
    <property type="evidence" value="ECO:0007669"/>
    <property type="project" value="UniProtKB-UniRule"/>
</dbReference>
<dbReference type="InterPro" id="IPR001788">
    <property type="entry name" value="RNA-dep_RNA_pol_alsuvir"/>
</dbReference>
<organismHost>
    <name type="scientific">Beta vulgaris</name>
    <name type="common">Sugar beet</name>
    <dbReference type="NCBI Taxonomy" id="161934"/>
</organismHost>
<dbReference type="GO" id="GO:0006396">
    <property type="term" value="P:RNA processing"/>
    <property type="evidence" value="ECO:0007669"/>
    <property type="project" value="InterPro"/>
</dbReference>
<feature type="domain" description="Alphavirus-like MT" evidence="12">
    <location>
        <begin position="86"/>
        <end position="308"/>
    </location>
</feature>
<organismHost>
    <name type="scientific">Spinacia oleracea</name>
    <name type="common">Spinach</name>
    <dbReference type="NCBI Taxonomy" id="3562"/>
</organismHost>
<organism evidence="13 14">
    <name type="scientific">Tobacco rattle virus (strain CAM)</name>
    <dbReference type="NCBI Taxonomy" id="12296"/>
    <lineage>
        <taxon>Viruses</taxon>
        <taxon>Riboviria</taxon>
        <taxon>Orthornavirae</taxon>
        <taxon>Kitrinoviricota</taxon>
        <taxon>Alsuviricetes</taxon>
        <taxon>Martellivirales</taxon>
        <taxon>Virgaviridae</taxon>
        <taxon>Tobravirus</taxon>
        <taxon>Tobravirus capsici</taxon>
        <taxon>Pepper ringspot virus</taxon>
    </lineage>
</organism>
<organismHost>
    <name type="scientific">Nicotiana tabacum</name>
    <name type="common">Common tobacco</name>
    <dbReference type="NCBI Taxonomy" id="4097"/>
</organismHost>
<proteinExistence type="predicted"/>
<dbReference type="Gene3D" id="3.40.50.300">
    <property type="entry name" value="P-loop containing nucleotide triphosphate hydrolases"/>
    <property type="match status" value="2"/>
</dbReference>
<keyword evidence="2" id="KW-0696">RNA-directed RNA polymerase</keyword>
<dbReference type="GO" id="GO:0016556">
    <property type="term" value="P:mRNA modification"/>
    <property type="evidence" value="ECO:0007669"/>
    <property type="project" value="InterPro"/>
</dbReference>
<dbReference type="GO" id="GO:0039694">
    <property type="term" value="P:viral RNA genome replication"/>
    <property type="evidence" value="ECO:0007669"/>
    <property type="project" value="InterPro"/>
</dbReference>
<evidence type="ECO:0000256" key="3">
    <source>
        <dbReference type="ARBA" id="ARBA00022679"/>
    </source>
</evidence>
<dbReference type="CDD" id="cd23251">
    <property type="entry name" value="Virgaviridae_RdRp"/>
    <property type="match status" value="1"/>
</dbReference>
<evidence type="ECO:0000256" key="6">
    <source>
        <dbReference type="ARBA" id="ARBA00022801"/>
    </source>
</evidence>
<dbReference type="SUPFAM" id="SSF56672">
    <property type="entry name" value="DNA/RNA polymerases"/>
    <property type="match status" value="1"/>
</dbReference>
<dbReference type="Pfam" id="PF01443">
    <property type="entry name" value="Viral_helicase1"/>
    <property type="match status" value="1"/>
</dbReference>
<evidence type="ECO:0000256" key="2">
    <source>
        <dbReference type="ARBA" id="ARBA00022484"/>
    </source>
</evidence>
<dbReference type="GO" id="GO:0006351">
    <property type="term" value="P:DNA-templated transcription"/>
    <property type="evidence" value="ECO:0007669"/>
    <property type="project" value="InterPro"/>
</dbReference>
<keyword evidence="6" id="KW-0378">Hydrolase</keyword>
<organismHost>
    <name type="scientific">Solanum tuberosum</name>
    <name type="common">Potato</name>
    <dbReference type="NCBI Taxonomy" id="4113"/>
</organismHost>
<dbReference type="PROSITE" id="PS50507">
    <property type="entry name" value="RDRP_SSRNA_POS"/>
    <property type="match status" value="1"/>
</dbReference>
<comment type="catalytic activity">
    <reaction evidence="9">
        <text>ATP + H2O = ADP + phosphate + H(+)</text>
        <dbReference type="Rhea" id="RHEA:13065"/>
        <dbReference type="ChEBI" id="CHEBI:15377"/>
        <dbReference type="ChEBI" id="CHEBI:15378"/>
        <dbReference type="ChEBI" id="CHEBI:30616"/>
        <dbReference type="ChEBI" id="CHEBI:43474"/>
        <dbReference type="ChEBI" id="CHEBI:456216"/>
        <dbReference type="EC" id="3.6.4.13"/>
    </reaction>
</comment>
<dbReference type="InterPro" id="IPR007094">
    <property type="entry name" value="RNA-dir_pol_PSvirus"/>
</dbReference>
<organismHost>
    <name type="scientific">Tulipa</name>
    <dbReference type="NCBI Taxonomy" id="13305"/>
</organismHost>
<dbReference type="Pfam" id="PF01660">
    <property type="entry name" value="Vmethyltransf"/>
    <property type="match status" value="1"/>
</dbReference>
<dbReference type="GO" id="GO:0016787">
    <property type="term" value="F:hydrolase activity"/>
    <property type="evidence" value="ECO:0007669"/>
    <property type="project" value="UniProtKB-KW"/>
</dbReference>
<evidence type="ECO:0000313" key="13">
    <source>
        <dbReference type="EMBL" id="AAA47081.1"/>
    </source>
</evidence>
<keyword evidence="5" id="KW-0547">Nucleotide-binding</keyword>
<keyword evidence="14" id="KW-1185">Reference proteome</keyword>
<evidence type="ECO:0000256" key="1">
    <source>
        <dbReference type="ARBA" id="ARBA00013540"/>
    </source>
</evidence>
<dbReference type="InterPro" id="IPR027417">
    <property type="entry name" value="P-loop_NTPase"/>
</dbReference>
<keyword evidence="8" id="KW-0693">Viral RNA replication</keyword>
<dbReference type="InterPro" id="IPR047310">
    <property type="entry name" value="Virgaviridae_RdRp"/>
</dbReference>
<dbReference type="InterPro" id="IPR043502">
    <property type="entry name" value="DNA/RNA_pol_sf"/>
</dbReference>
<dbReference type="GO" id="GO:0003968">
    <property type="term" value="F:RNA-directed RNA polymerase activity"/>
    <property type="evidence" value="ECO:0007669"/>
    <property type="project" value="UniProtKB-KW"/>
</dbReference>
<feature type="domain" description="(+)RNA virus helicase C-terminal" evidence="11">
    <location>
        <begin position="864"/>
        <end position="1179"/>
    </location>
</feature>
<organismHost>
    <name type="scientific">Stellaria media</name>
    <name type="common">Common chickweed</name>
    <name type="synonym">Alsine media</name>
    <dbReference type="NCBI Taxonomy" id="13274"/>
</organismHost>
<evidence type="ECO:0000256" key="8">
    <source>
        <dbReference type="ARBA" id="ARBA00022953"/>
    </source>
</evidence>
<organismHost>
    <name type="scientific">Capsicum annuum</name>
    <name type="common">Capsicum pepper</name>
    <dbReference type="NCBI Taxonomy" id="4072"/>
</organismHost>
<keyword evidence="3" id="KW-0808">Transferase</keyword>
<dbReference type="KEGG" id="vg:991092"/>
<organismHost>
    <name type="scientific">Hyacinthus</name>
    <dbReference type="NCBI Taxonomy" id="82024"/>
</organismHost>
<dbReference type="Proteomes" id="UP000217252">
    <property type="component" value="Genome"/>
</dbReference>
<dbReference type="GO" id="GO:0003724">
    <property type="term" value="F:RNA helicase activity"/>
    <property type="evidence" value="ECO:0007669"/>
    <property type="project" value="UniProtKB-EC"/>
</dbReference>
<protein>
    <recommendedName>
        <fullName evidence="1">Replicase large subunit</fullName>
    </recommendedName>
</protein>
<evidence type="ECO:0000259" key="11">
    <source>
        <dbReference type="PROSITE" id="PS51657"/>
    </source>
</evidence>
<dbReference type="PROSITE" id="PS51657">
    <property type="entry name" value="PSRV_HELICASE"/>
    <property type="match status" value="1"/>
</dbReference>
<keyword evidence="7" id="KW-0067">ATP-binding</keyword>